<feature type="compositionally biased region" description="Basic and acidic residues" evidence="6">
    <location>
        <begin position="164"/>
        <end position="180"/>
    </location>
</feature>
<feature type="region of interest" description="Disordered" evidence="6">
    <location>
        <begin position="96"/>
        <end position="450"/>
    </location>
</feature>
<feature type="compositionally biased region" description="Basic and acidic residues" evidence="6">
    <location>
        <begin position="208"/>
        <end position="254"/>
    </location>
</feature>
<accession>A0A843URT6</accession>
<dbReference type="GO" id="GO:0008270">
    <property type="term" value="F:zinc ion binding"/>
    <property type="evidence" value="ECO:0007669"/>
    <property type="project" value="UniProtKB-KW"/>
</dbReference>
<evidence type="ECO:0000256" key="5">
    <source>
        <dbReference type="PROSITE-ProRule" id="PRU00723"/>
    </source>
</evidence>
<evidence type="ECO:0000313" key="9">
    <source>
        <dbReference type="Proteomes" id="UP000652761"/>
    </source>
</evidence>
<feature type="compositionally biased region" description="Basic residues" evidence="6">
    <location>
        <begin position="255"/>
        <end position="264"/>
    </location>
</feature>
<feature type="zinc finger region" description="C3H1-type" evidence="5">
    <location>
        <begin position="32"/>
        <end position="62"/>
    </location>
</feature>
<evidence type="ECO:0000259" key="7">
    <source>
        <dbReference type="PROSITE" id="PS50103"/>
    </source>
</evidence>
<feature type="compositionally biased region" description="Basic and acidic residues" evidence="6">
    <location>
        <begin position="299"/>
        <end position="327"/>
    </location>
</feature>
<feature type="compositionally biased region" description="Basic residues" evidence="6">
    <location>
        <begin position="328"/>
        <end position="337"/>
    </location>
</feature>
<keyword evidence="4 5" id="KW-0862">Zinc</keyword>
<evidence type="ECO:0000256" key="3">
    <source>
        <dbReference type="ARBA" id="ARBA00022771"/>
    </source>
</evidence>
<feature type="compositionally biased region" description="Basic residues" evidence="6">
    <location>
        <begin position="413"/>
        <end position="426"/>
    </location>
</feature>
<feature type="domain" description="C3H1-type" evidence="7">
    <location>
        <begin position="32"/>
        <end position="62"/>
    </location>
</feature>
<evidence type="ECO:0000256" key="2">
    <source>
        <dbReference type="ARBA" id="ARBA00022737"/>
    </source>
</evidence>
<dbReference type="Proteomes" id="UP000652761">
    <property type="component" value="Unassembled WGS sequence"/>
</dbReference>
<dbReference type="Pfam" id="PF00642">
    <property type="entry name" value="zf-CCCH"/>
    <property type="match status" value="1"/>
</dbReference>
<name>A0A843URT6_COLES</name>
<dbReference type="AlphaFoldDB" id="A0A843URT6"/>
<feature type="compositionally biased region" description="Basic residues" evidence="6">
    <location>
        <begin position="368"/>
        <end position="383"/>
    </location>
</feature>
<dbReference type="GO" id="GO:0003723">
    <property type="term" value="F:RNA binding"/>
    <property type="evidence" value="ECO:0007669"/>
    <property type="project" value="InterPro"/>
</dbReference>
<feature type="compositionally biased region" description="Basic and acidic residues" evidence="6">
    <location>
        <begin position="275"/>
        <end position="289"/>
    </location>
</feature>
<dbReference type="GO" id="GO:0000398">
    <property type="term" value="P:mRNA splicing, via spliceosome"/>
    <property type="evidence" value="ECO:0007669"/>
    <property type="project" value="InterPro"/>
</dbReference>
<organism evidence="8 9">
    <name type="scientific">Colocasia esculenta</name>
    <name type="common">Wild taro</name>
    <name type="synonym">Arum esculentum</name>
    <dbReference type="NCBI Taxonomy" id="4460"/>
    <lineage>
        <taxon>Eukaryota</taxon>
        <taxon>Viridiplantae</taxon>
        <taxon>Streptophyta</taxon>
        <taxon>Embryophyta</taxon>
        <taxon>Tracheophyta</taxon>
        <taxon>Spermatophyta</taxon>
        <taxon>Magnoliopsida</taxon>
        <taxon>Liliopsida</taxon>
        <taxon>Araceae</taxon>
        <taxon>Aroideae</taxon>
        <taxon>Colocasieae</taxon>
        <taxon>Colocasia</taxon>
    </lineage>
</organism>
<evidence type="ECO:0000256" key="4">
    <source>
        <dbReference type="ARBA" id="ARBA00022833"/>
    </source>
</evidence>
<evidence type="ECO:0000313" key="8">
    <source>
        <dbReference type="EMBL" id="MQL88992.1"/>
    </source>
</evidence>
<dbReference type="InterPro" id="IPR009145">
    <property type="entry name" value="U2AF_small"/>
</dbReference>
<comment type="caution">
    <text evidence="8">The sequence shown here is derived from an EMBL/GenBank/DDBJ whole genome shotgun (WGS) entry which is preliminary data.</text>
</comment>
<dbReference type="OrthoDB" id="423462at2759"/>
<feature type="compositionally biased region" description="Basic and acidic residues" evidence="6">
    <location>
        <begin position="117"/>
        <end position="131"/>
    </location>
</feature>
<evidence type="ECO:0000256" key="1">
    <source>
        <dbReference type="ARBA" id="ARBA00022723"/>
    </source>
</evidence>
<dbReference type="EMBL" id="NMUH01001109">
    <property type="protein sequence ID" value="MQL88992.1"/>
    <property type="molecule type" value="Genomic_DNA"/>
</dbReference>
<proteinExistence type="predicted"/>
<keyword evidence="2" id="KW-0677">Repeat</keyword>
<dbReference type="PROSITE" id="PS50103">
    <property type="entry name" value="ZF_C3H1"/>
    <property type="match status" value="1"/>
</dbReference>
<gene>
    <name evidence="8" type="ORF">Taro_021562</name>
</gene>
<dbReference type="InterPro" id="IPR000571">
    <property type="entry name" value="Znf_CCCH"/>
</dbReference>
<feature type="compositionally biased region" description="Basic residues" evidence="6">
    <location>
        <begin position="148"/>
        <end position="163"/>
    </location>
</feature>
<dbReference type="PANTHER" id="PTHR12620">
    <property type="entry name" value="U2 SNRNP AUXILIARY FACTOR, SMALL SUBUNIT"/>
    <property type="match status" value="1"/>
</dbReference>
<dbReference type="GO" id="GO:0089701">
    <property type="term" value="C:U2AF complex"/>
    <property type="evidence" value="ECO:0007669"/>
    <property type="project" value="InterPro"/>
</dbReference>
<keyword evidence="9" id="KW-1185">Reference proteome</keyword>
<protein>
    <recommendedName>
        <fullName evidence="7">C3H1-type domain-containing protein</fullName>
    </recommendedName>
</protein>
<dbReference type="PRINTS" id="PR01848">
    <property type="entry name" value="U2AUXFACTOR"/>
</dbReference>
<feature type="compositionally biased region" description="Low complexity" evidence="6">
    <location>
        <begin position="432"/>
        <end position="444"/>
    </location>
</feature>
<evidence type="ECO:0000256" key="6">
    <source>
        <dbReference type="SAM" id="MobiDB-lite"/>
    </source>
</evidence>
<keyword evidence="1 5" id="KW-0479">Metal-binding</keyword>
<keyword evidence="3 5" id="KW-0863">Zinc-finger</keyword>
<reference evidence="8" key="1">
    <citation type="submission" date="2017-07" db="EMBL/GenBank/DDBJ databases">
        <title>Taro Niue Genome Assembly and Annotation.</title>
        <authorList>
            <person name="Atibalentja N."/>
            <person name="Keating K."/>
            <person name="Fields C.J."/>
        </authorList>
    </citation>
    <scope>NUCLEOTIDE SEQUENCE</scope>
    <source>
        <strain evidence="8">Niue_2</strain>
        <tissue evidence="8">Leaf</tissue>
    </source>
</reference>
<sequence length="450" mass="51771">MNLESSILAHNMMNGRYYAGKQITCEFVTITRWKMAICGEYMKSRLKTCSHGTACNFIHCFRNPGGDYEWADWDNHAPRYWIKKMAVLFGPSDGPRQGMDVELENQPPKQSGKKRMQKTDRYQSRRDRYEETVPSSSSGGEVSDGNRDRHKSRGRFSGHKRRSYSREGTKTYHFVDKPEQSRGGQFPEVDWNEHSRYSYESGNNMSKPCDRGSLKERESKEGSCIEDQERVRKRKVDSSSRSMRETTVNGERKSEKKSKHHRQKKQPDLLSSVDGSHKVDDGYQKDGRAGNKANYKYASDVDEHTSNRHSSGDHYSDKEFSDKDRSSRSKHQSRHHKHDTETGFGEQAAKGDDLSPIESSDNWMKVATKSRRRHERYAYKGRNRSPCPSELADPGNSGCSGDNSCERKSTRSTVRRHHRKREHRAMKRENGDSGSDGLDVGSVRSKQHPR</sequence>